<dbReference type="Gene3D" id="6.10.250.230">
    <property type="match status" value="1"/>
</dbReference>
<dbReference type="GO" id="GO:0003714">
    <property type="term" value="F:transcription corepressor activity"/>
    <property type="evidence" value="ECO:0007669"/>
    <property type="project" value="InterPro"/>
</dbReference>
<sequence>MRSEGYSTWSVCVSVCLLPRFLPLHNTKFSRATIKHDVVLCTKFSPLLLLSFVFFCRQENLDLFREALRDSEQALSDVLFHPPSSSSSASIAMTPQFIDEDLPVLPSSKPPLTPTLSSHTPHSSSSSSSLPLTAEPAAHASFIHHSATNATTNIHRSVHSQTHPLHPVTTMNFDPAPDTDSAQNSPIPRKRTTTDRASMQSDIHSTIITDKTLKRPRQDINHAQPSVAVNTVTMPSIRCGPVPSSGAGSYPPVLTPHQQHTSHSPHEVSLSHPPHTPTLIGGHTPSQGFHPLPSRKQLLAEDWSYIDMMLNSVVGMVEKGRNAMAILRERALNSNSDLERREEQQKIAEATEKARRHWQEQKIHLQREAARKLKETVAQVRGEMEQKMAQAQSMAVQEALKEANAQSNSKESCWNCGRRATETCSGCNKARYCGTFCQHKDWGSHMHQCASGIAGMADDRSGSTSSAGTTRVIIQSGDAHMTSSIATEEPPDIKPRISPEQLMAIPQITVRYPMT</sequence>
<accession>A0AA35SMM4</accession>
<evidence type="ECO:0000256" key="3">
    <source>
        <dbReference type="ARBA" id="ARBA00022833"/>
    </source>
</evidence>
<organism evidence="8 9">
    <name type="scientific">Geodia barretti</name>
    <name type="common">Barrett's horny sponge</name>
    <dbReference type="NCBI Taxonomy" id="519541"/>
    <lineage>
        <taxon>Eukaryota</taxon>
        <taxon>Metazoa</taxon>
        <taxon>Porifera</taxon>
        <taxon>Demospongiae</taxon>
        <taxon>Heteroscleromorpha</taxon>
        <taxon>Tetractinellida</taxon>
        <taxon>Astrophorina</taxon>
        <taxon>Geodiidae</taxon>
        <taxon>Geodia</taxon>
    </lineage>
</organism>
<feature type="compositionally biased region" description="Low complexity" evidence="6">
    <location>
        <begin position="114"/>
        <end position="131"/>
    </location>
</feature>
<dbReference type="GO" id="GO:0005634">
    <property type="term" value="C:nucleus"/>
    <property type="evidence" value="ECO:0007669"/>
    <property type="project" value="TreeGrafter"/>
</dbReference>
<dbReference type="Proteomes" id="UP001174909">
    <property type="component" value="Unassembled WGS sequence"/>
</dbReference>
<evidence type="ECO:0000256" key="6">
    <source>
        <dbReference type="SAM" id="MobiDB-lite"/>
    </source>
</evidence>
<dbReference type="Pfam" id="PF01753">
    <property type="entry name" value="zf-MYND"/>
    <property type="match status" value="1"/>
</dbReference>
<feature type="domain" description="MYND-type" evidence="7">
    <location>
        <begin position="413"/>
        <end position="449"/>
    </location>
</feature>
<protein>
    <submittedName>
        <fullName evidence="8">Protein CBFA2T3</fullName>
    </submittedName>
</protein>
<feature type="coiled-coil region" evidence="5">
    <location>
        <begin position="333"/>
        <end position="390"/>
    </location>
</feature>
<dbReference type="Gene3D" id="6.10.140.2220">
    <property type="match status" value="1"/>
</dbReference>
<comment type="caution">
    <text evidence="8">The sequence shown here is derived from an EMBL/GenBank/DDBJ whole genome shotgun (WGS) entry which is preliminary data.</text>
</comment>
<feature type="region of interest" description="Disordered" evidence="6">
    <location>
        <begin position="243"/>
        <end position="272"/>
    </location>
</feature>
<evidence type="ECO:0000256" key="2">
    <source>
        <dbReference type="ARBA" id="ARBA00022771"/>
    </source>
</evidence>
<dbReference type="InterPro" id="IPR013289">
    <property type="entry name" value="CBFA2T1/2/3"/>
</dbReference>
<keyword evidence="5" id="KW-0175">Coiled coil</keyword>
<feature type="region of interest" description="Disordered" evidence="6">
    <location>
        <begin position="157"/>
        <end position="199"/>
    </location>
</feature>
<feature type="region of interest" description="Disordered" evidence="6">
    <location>
        <begin position="108"/>
        <end position="131"/>
    </location>
</feature>
<dbReference type="SUPFAM" id="SSF144232">
    <property type="entry name" value="HIT/MYND zinc finger-like"/>
    <property type="match status" value="1"/>
</dbReference>
<evidence type="ECO:0000256" key="4">
    <source>
        <dbReference type="PROSITE-ProRule" id="PRU00134"/>
    </source>
</evidence>
<dbReference type="PROSITE" id="PS50865">
    <property type="entry name" value="ZF_MYND_2"/>
    <property type="match status" value="1"/>
</dbReference>
<evidence type="ECO:0000256" key="1">
    <source>
        <dbReference type="ARBA" id="ARBA00022723"/>
    </source>
</evidence>
<evidence type="ECO:0000313" key="8">
    <source>
        <dbReference type="EMBL" id="CAI8032910.1"/>
    </source>
</evidence>
<keyword evidence="3" id="KW-0862">Zinc</keyword>
<dbReference type="PANTHER" id="PTHR10379">
    <property type="entry name" value="MTG8 ETO EIGHT TWENTY ONE PROTEIN"/>
    <property type="match status" value="1"/>
</dbReference>
<name>A0AA35SMM4_GEOBA</name>
<dbReference type="InterPro" id="IPR002893">
    <property type="entry name" value="Znf_MYND"/>
</dbReference>
<keyword evidence="2 4" id="KW-0863">Zinc-finger</keyword>
<dbReference type="PANTHER" id="PTHR10379:SF14">
    <property type="entry name" value="NERVY, ISOFORM D"/>
    <property type="match status" value="1"/>
</dbReference>
<proteinExistence type="predicted"/>
<dbReference type="EMBL" id="CASHTH010002633">
    <property type="protein sequence ID" value="CAI8032910.1"/>
    <property type="molecule type" value="Genomic_DNA"/>
</dbReference>
<dbReference type="PROSITE" id="PS01360">
    <property type="entry name" value="ZF_MYND_1"/>
    <property type="match status" value="1"/>
</dbReference>
<dbReference type="AlphaFoldDB" id="A0AA35SMM4"/>
<keyword evidence="1" id="KW-0479">Metal-binding</keyword>
<dbReference type="GO" id="GO:0008270">
    <property type="term" value="F:zinc ion binding"/>
    <property type="evidence" value="ECO:0007669"/>
    <property type="project" value="UniProtKB-KW"/>
</dbReference>
<evidence type="ECO:0000259" key="7">
    <source>
        <dbReference type="PROSITE" id="PS50865"/>
    </source>
</evidence>
<keyword evidence="9" id="KW-1185">Reference proteome</keyword>
<gene>
    <name evidence="8" type="ORF">GBAR_LOCUS18571</name>
</gene>
<evidence type="ECO:0000256" key="5">
    <source>
        <dbReference type="SAM" id="Coils"/>
    </source>
</evidence>
<evidence type="ECO:0000313" key="9">
    <source>
        <dbReference type="Proteomes" id="UP001174909"/>
    </source>
</evidence>
<reference evidence="8" key="1">
    <citation type="submission" date="2023-03" db="EMBL/GenBank/DDBJ databases">
        <authorList>
            <person name="Steffen K."/>
            <person name="Cardenas P."/>
        </authorList>
    </citation>
    <scope>NUCLEOTIDE SEQUENCE</scope>
</reference>